<accession>B5YN47</accession>
<evidence type="ECO:0000256" key="3">
    <source>
        <dbReference type="SAM" id="SignalP"/>
    </source>
</evidence>
<dbReference type="SMART" id="SM00733">
    <property type="entry name" value="Mterf"/>
    <property type="match status" value="6"/>
</dbReference>
<comment type="similarity">
    <text evidence="1">Belongs to the mTERF family.</text>
</comment>
<keyword evidence="5" id="KW-1185">Reference proteome</keyword>
<dbReference type="Pfam" id="PF02536">
    <property type="entry name" value="mTERF"/>
    <property type="match status" value="2"/>
</dbReference>
<name>B5YN47_THAPS</name>
<evidence type="ECO:0000256" key="1">
    <source>
        <dbReference type="ARBA" id="ARBA00007692"/>
    </source>
</evidence>
<dbReference type="EMBL" id="CP001160">
    <property type="protein sequence ID" value="ACI64919.1"/>
    <property type="molecule type" value="Genomic_DNA"/>
</dbReference>
<dbReference type="GO" id="GO:0003676">
    <property type="term" value="F:nucleic acid binding"/>
    <property type="evidence" value="ECO:0007669"/>
    <property type="project" value="InterPro"/>
</dbReference>
<reference evidence="4 5" key="1">
    <citation type="journal article" date="2004" name="Science">
        <title>The genome of the diatom Thalassiosira pseudonana: ecology, evolution, and metabolism.</title>
        <authorList>
            <person name="Armbrust E.V."/>
            <person name="Berges J.A."/>
            <person name="Bowler C."/>
            <person name="Green B.R."/>
            <person name="Martinez D."/>
            <person name="Putnam N.H."/>
            <person name="Zhou S."/>
            <person name="Allen A.E."/>
            <person name="Apt K.E."/>
            <person name="Bechner M."/>
            <person name="Brzezinski M.A."/>
            <person name="Chaal B.K."/>
            <person name="Chiovitti A."/>
            <person name="Davis A.K."/>
            <person name="Demarest M.S."/>
            <person name="Detter J.C."/>
            <person name="Glavina T."/>
            <person name="Goodstein D."/>
            <person name="Hadi M.Z."/>
            <person name="Hellsten U."/>
            <person name="Hildebrand M."/>
            <person name="Jenkins B.D."/>
            <person name="Jurka J."/>
            <person name="Kapitonov V.V."/>
            <person name="Kroger N."/>
            <person name="Lau W.W."/>
            <person name="Lane T.W."/>
            <person name="Larimer F.W."/>
            <person name="Lippmeier J.C."/>
            <person name="Lucas S."/>
            <person name="Medina M."/>
            <person name="Montsant A."/>
            <person name="Obornik M."/>
            <person name="Parker M.S."/>
            <person name="Palenik B."/>
            <person name="Pazour G.J."/>
            <person name="Richardson P.M."/>
            <person name="Rynearson T.A."/>
            <person name="Saito M.A."/>
            <person name="Schwartz D.C."/>
            <person name="Thamatrakoln K."/>
            <person name="Valentin K."/>
            <person name="Vardi A."/>
            <person name="Wilkerson F.P."/>
            <person name="Rokhsar D.S."/>
        </authorList>
    </citation>
    <scope>NUCLEOTIDE SEQUENCE [LARGE SCALE GENOMIC DNA]</scope>
    <source>
        <strain evidence="4 5">CCMP1335</strain>
    </source>
</reference>
<dbReference type="HOGENOM" id="CLU_624880_0_0_1"/>
<dbReference type="InParanoid" id="B5YN47"/>
<feature type="chain" id="PRO_5002841401" evidence="3">
    <location>
        <begin position="17"/>
        <end position="439"/>
    </location>
</feature>
<dbReference type="STRING" id="35128.B5YN47"/>
<dbReference type="PANTHER" id="PTHR13068:SF151">
    <property type="entry name" value="TRANSCRIPTION TERMINATION FACTOR MTERF9, CHLOROPLASTIC"/>
    <property type="match status" value="1"/>
</dbReference>
<dbReference type="AlphaFoldDB" id="B5YN47"/>
<dbReference type="KEGG" id="tps:THAPS_7019"/>
<evidence type="ECO:0000313" key="4">
    <source>
        <dbReference type="EMBL" id="ACI64919.1"/>
    </source>
</evidence>
<protein>
    <submittedName>
        <fullName evidence="4">Uncharacterized protein</fullName>
    </submittedName>
</protein>
<evidence type="ECO:0000256" key="2">
    <source>
        <dbReference type="ARBA" id="ARBA00022946"/>
    </source>
</evidence>
<dbReference type="RefSeq" id="XP_002296202.1">
    <property type="nucleotide sequence ID" value="XM_002296166.1"/>
</dbReference>
<organism evidence="4 5">
    <name type="scientific">Thalassiosira pseudonana</name>
    <name type="common">Marine diatom</name>
    <name type="synonym">Cyclotella nana</name>
    <dbReference type="NCBI Taxonomy" id="35128"/>
    <lineage>
        <taxon>Eukaryota</taxon>
        <taxon>Sar</taxon>
        <taxon>Stramenopiles</taxon>
        <taxon>Ochrophyta</taxon>
        <taxon>Bacillariophyta</taxon>
        <taxon>Coscinodiscophyceae</taxon>
        <taxon>Thalassiosirophycidae</taxon>
        <taxon>Thalassiosirales</taxon>
        <taxon>Thalassiosiraceae</taxon>
        <taxon>Thalassiosira</taxon>
    </lineage>
</organism>
<gene>
    <name evidence="4" type="ORF">THAPS_7019</name>
</gene>
<dbReference type="Proteomes" id="UP000001449">
    <property type="component" value="Chromosome 7"/>
</dbReference>
<dbReference type="eggNOG" id="KOG1267">
    <property type="taxonomic scope" value="Eukaryota"/>
</dbReference>
<dbReference type="GeneID" id="7444145"/>
<feature type="signal peptide" evidence="3">
    <location>
        <begin position="1"/>
        <end position="16"/>
    </location>
</feature>
<dbReference type="InterPro" id="IPR003690">
    <property type="entry name" value="MTERF"/>
</dbReference>
<evidence type="ECO:0000313" key="5">
    <source>
        <dbReference type="Proteomes" id="UP000001449"/>
    </source>
</evidence>
<sequence length="439" mass="50234">MTFSVTLISQFILSYSVFLNDAVGAFSRTTSLQPSRQQRTPTIHQLRQSVAQSARKVSDSILDDHDDPDLRLGDVLDANEVQLAQSILSASTERLADVITRHSVWTHHPALIDRILQPNAYIQSTEEWLFRYLGVSTSDAKKIHLRWPNSNKCFKRLGRLRLHEWLAYFLSNEVGMSNAQLRKMIVSRPRLLAYKLSKVQSTATYFREELELSCDEFASILQAYPSVLMHSIDNRLRPNTGFLQNEIGGGKDNWTAWKSVICSYPNVYSHSLEKTLLPRVAFLSNSGEGNALGLNKSELSLVISKFPPILWLSEENLRSKLACLSDSLELSGQELRTIVVTYPQILGLSVEKNLQHKMEFFLNYSEENCGILSKAQLKEFVLYQPALLAYSLEGRLKPRIRLMQEHNISFYYSPKNIMSYTNDKFDLWMSIQVTNWSIL</sequence>
<keyword evidence="2" id="KW-0809">Transit peptide</keyword>
<keyword evidence="3" id="KW-0732">Signal</keyword>
<reference evidence="4 5" key="2">
    <citation type="journal article" date="2008" name="Nature">
        <title>The Phaeodactylum genome reveals the evolutionary history of diatom genomes.</title>
        <authorList>
            <person name="Bowler C."/>
            <person name="Allen A.E."/>
            <person name="Badger J.H."/>
            <person name="Grimwood J."/>
            <person name="Jabbari K."/>
            <person name="Kuo A."/>
            <person name="Maheswari U."/>
            <person name="Martens C."/>
            <person name="Maumus F."/>
            <person name="Otillar R.P."/>
            <person name="Rayko E."/>
            <person name="Salamov A."/>
            <person name="Vandepoele K."/>
            <person name="Beszteri B."/>
            <person name="Gruber A."/>
            <person name="Heijde M."/>
            <person name="Katinka M."/>
            <person name="Mock T."/>
            <person name="Valentin K."/>
            <person name="Verret F."/>
            <person name="Berges J.A."/>
            <person name="Brownlee C."/>
            <person name="Cadoret J.P."/>
            <person name="Chiovitti A."/>
            <person name="Choi C.J."/>
            <person name="Coesel S."/>
            <person name="De Martino A."/>
            <person name="Detter J.C."/>
            <person name="Durkin C."/>
            <person name="Falciatore A."/>
            <person name="Fournet J."/>
            <person name="Haruta M."/>
            <person name="Huysman M.J."/>
            <person name="Jenkins B.D."/>
            <person name="Jiroutova K."/>
            <person name="Jorgensen R.E."/>
            <person name="Joubert Y."/>
            <person name="Kaplan A."/>
            <person name="Kroger N."/>
            <person name="Kroth P.G."/>
            <person name="La Roche J."/>
            <person name="Lindquist E."/>
            <person name="Lommer M."/>
            <person name="Martin-Jezequel V."/>
            <person name="Lopez P.J."/>
            <person name="Lucas S."/>
            <person name="Mangogna M."/>
            <person name="McGinnis K."/>
            <person name="Medlin L.K."/>
            <person name="Montsant A."/>
            <person name="Oudot-Le Secq M.P."/>
            <person name="Napoli C."/>
            <person name="Obornik M."/>
            <person name="Parker M.S."/>
            <person name="Petit J.L."/>
            <person name="Porcel B.M."/>
            <person name="Poulsen N."/>
            <person name="Robison M."/>
            <person name="Rychlewski L."/>
            <person name="Rynearson T.A."/>
            <person name="Schmutz J."/>
            <person name="Shapiro H."/>
            <person name="Siaut M."/>
            <person name="Stanley M."/>
            <person name="Sussman M.R."/>
            <person name="Taylor A.R."/>
            <person name="Vardi A."/>
            <person name="von Dassow P."/>
            <person name="Vyverman W."/>
            <person name="Willis A."/>
            <person name="Wyrwicz L.S."/>
            <person name="Rokhsar D.S."/>
            <person name="Weissenbach J."/>
            <person name="Armbrust E.V."/>
            <person name="Green B.R."/>
            <person name="Van de Peer Y."/>
            <person name="Grigoriev I.V."/>
        </authorList>
    </citation>
    <scope>NUCLEOTIDE SEQUENCE [LARGE SCALE GENOMIC DNA]</scope>
    <source>
        <strain evidence="4 5">CCMP1335</strain>
    </source>
</reference>
<dbReference type="InterPro" id="IPR038538">
    <property type="entry name" value="MTERF_sf"/>
</dbReference>
<dbReference type="PaxDb" id="35128-Thaps7019"/>
<dbReference type="Gene3D" id="1.25.70.10">
    <property type="entry name" value="Transcription termination factor 3, mitochondrial"/>
    <property type="match status" value="1"/>
</dbReference>
<dbReference type="OMA" id="NANISFC"/>
<dbReference type="PANTHER" id="PTHR13068">
    <property type="entry name" value="CGI-12 PROTEIN-RELATED"/>
    <property type="match status" value="1"/>
</dbReference>
<proteinExistence type="inferred from homology"/>